<sequence>MSLQRIVSRRKRCIIGLLLIISLTIFVYVTTISMSLELVSVVPKYVVFFPCSGNTSNTHQQPEASILPKTVAIRKIKEIPRHISNGSEPVIPIMLWNNYLINNPDLCKMADNISILILVKTNPLNFERRRIIRSTWTNKAYFQHMGVLRVLFLMGYAQNNTVQEKIYREFDEHLDILQGDFLDTYRNLTNKGVMGLRWITENCMQAKMVVKVDDDVVLDTYRLLEIVYPMYETKTRYILCNIFMGGKAPIVLDGKHKWYVKDSELKSIGLLDKTYYPPYCSGFTVILATDLIPAMFGVAHVTPFFWVDDVYLYGLLPLKVKGIDYISLSRNYTFSYKRAMNCFRGKQPCHVLSIGETKMHEMRPMWNMIQSYHSKHTS</sequence>
<dbReference type="InterPro" id="IPR002659">
    <property type="entry name" value="Glyco_trans_31"/>
</dbReference>
<dbReference type="GO" id="GO:0016757">
    <property type="term" value="F:glycosyltransferase activity"/>
    <property type="evidence" value="ECO:0007669"/>
    <property type="project" value="UniProtKB-KW"/>
</dbReference>
<keyword evidence="12" id="KW-1185">Reference proteome</keyword>
<evidence type="ECO:0000256" key="1">
    <source>
        <dbReference type="ARBA" id="ARBA00004323"/>
    </source>
</evidence>
<organism evidence="11 12">
    <name type="scientific">Sinanodonta woodiana</name>
    <name type="common">Chinese pond mussel</name>
    <name type="synonym">Anodonta woodiana</name>
    <dbReference type="NCBI Taxonomy" id="1069815"/>
    <lineage>
        <taxon>Eukaryota</taxon>
        <taxon>Metazoa</taxon>
        <taxon>Spiralia</taxon>
        <taxon>Lophotrochozoa</taxon>
        <taxon>Mollusca</taxon>
        <taxon>Bivalvia</taxon>
        <taxon>Autobranchia</taxon>
        <taxon>Heteroconchia</taxon>
        <taxon>Palaeoheterodonta</taxon>
        <taxon>Unionida</taxon>
        <taxon>Unionoidea</taxon>
        <taxon>Unionidae</taxon>
        <taxon>Unioninae</taxon>
        <taxon>Sinanodonta</taxon>
    </lineage>
</organism>
<keyword evidence="5 10" id="KW-0812">Transmembrane</keyword>
<gene>
    <name evidence="11" type="ORF">ACJMK2_011362</name>
</gene>
<dbReference type="PANTHER" id="PTHR11214:SF364">
    <property type="entry name" value="HEXOSYLTRANSFERASE"/>
    <property type="match status" value="1"/>
</dbReference>
<dbReference type="AlphaFoldDB" id="A0ABD3V7X9"/>
<evidence type="ECO:0000256" key="6">
    <source>
        <dbReference type="ARBA" id="ARBA00022968"/>
    </source>
</evidence>
<evidence type="ECO:0000313" key="12">
    <source>
        <dbReference type="Proteomes" id="UP001634394"/>
    </source>
</evidence>
<keyword evidence="7 10" id="KW-1133">Transmembrane helix</keyword>
<keyword evidence="6 10" id="KW-0735">Signal-anchor</keyword>
<dbReference type="Proteomes" id="UP001634394">
    <property type="component" value="Unassembled WGS sequence"/>
</dbReference>
<feature type="transmembrane region" description="Helical" evidence="10">
    <location>
        <begin position="12"/>
        <end position="36"/>
    </location>
</feature>
<evidence type="ECO:0000256" key="8">
    <source>
        <dbReference type="ARBA" id="ARBA00023034"/>
    </source>
</evidence>
<dbReference type="GO" id="GO:0000139">
    <property type="term" value="C:Golgi membrane"/>
    <property type="evidence" value="ECO:0007669"/>
    <property type="project" value="UniProtKB-SubCell"/>
</dbReference>
<evidence type="ECO:0000256" key="2">
    <source>
        <dbReference type="ARBA" id="ARBA00008661"/>
    </source>
</evidence>
<evidence type="ECO:0000256" key="10">
    <source>
        <dbReference type="RuleBase" id="RU363063"/>
    </source>
</evidence>
<proteinExistence type="inferred from homology"/>
<accession>A0ABD3V7X9</accession>
<evidence type="ECO:0000256" key="7">
    <source>
        <dbReference type="ARBA" id="ARBA00022989"/>
    </source>
</evidence>
<comment type="subcellular location">
    <subcellularLocation>
        <location evidence="1 10">Golgi apparatus membrane</location>
        <topology evidence="1 10">Single-pass type II membrane protein</topology>
    </subcellularLocation>
</comment>
<evidence type="ECO:0000256" key="5">
    <source>
        <dbReference type="ARBA" id="ARBA00022692"/>
    </source>
</evidence>
<comment type="caution">
    <text evidence="11">The sequence shown here is derived from an EMBL/GenBank/DDBJ whole genome shotgun (WGS) entry which is preliminary data.</text>
</comment>
<evidence type="ECO:0000313" key="11">
    <source>
        <dbReference type="EMBL" id="KAL3856627.1"/>
    </source>
</evidence>
<keyword evidence="3 10" id="KW-0328">Glycosyltransferase</keyword>
<keyword evidence="8 10" id="KW-0333">Golgi apparatus</keyword>
<dbReference type="PANTHER" id="PTHR11214">
    <property type="entry name" value="BETA-1,3-N-ACETYLGLUCOSAMINYLTRANSFERASE"/>
    <property type="match status" value="1"/>
</dbReference>
<evidence type="ECO:0000256" key="4">
    <source>
        <dbReference type="ARBA" id="ARBA00022679"/>
    </source>
</evidence>
<dbReference type="EC" id="2.4.1.-" evidence="10"/>
<reference evidence="11 12" key="1">
    <citation type="submission" date="2024-11" db="EMBL/GenBank/DDBJ databases">
        <title>Chromosome-level genome assembly of the freshwater bivalve Anodonta woodiana.</title>
        <authorList>
            <person name="Chen X."/>
        </authorList>
    </citation>
    <scope>NUCLEOTIDE SEQUENCE [LARGE SCALE GENOMIC DNA]</scope>
    <source>
        <strain evidence="11">MN2024</strain>
        <tissue evidence="11">Gills</tissue>
    </source>
</reference>
<keyword evidence="4" id="KW-0808">Transferase</keyword>
<dbReference type="EMBL" id="JBJQND010000013">
    <property type="protein sequence ID" value="KAL3856627.1"/>
    <property type="molecule type" value="Genomic_DNA"/>
</dbReference>
<name>A0ABD3V7X9_SINWO</name>
<dbReference type="Gene3D" id="3.90.550.50">
    <property type="match status" value="1"/>
</dbReference>
<evidence type="ECO:0000256" key="3">
    <source>
        <dbReference type="ARBA" id="ARBA00022676"/>
    </source>
</evidence>
<comment type="similarity">
    <text evidence="2 10">Belongs to the glycosyltransferase 31 family.</text>
</comment>
<evidence type="ECO:0000256" key="9">
    <source>
        <dbReference type="ARBA" id="ARBA00023136"/>
    </source>
</evidence>
<dbReference type="Pfam" id="PF01762">
    <property type="entry name" value="Galactosyl_T"/>
    <property type="match status" value="1"/>
</dbReference>
<protein>
    <recommendedName>
        <fullName evidence="10">Hexosyltransferase</fullName>
        <ecNumber evidence="10">2.4.1.-</ecNumber>
    </recommendedName>
</protein>
<keyword evidence="9 10" id="KW-0472">Membrane</keyword>